<sequence>MLKMIDFTNCEVDLTTTYGGSDKKRPIIYNGNRYMLKLSDRIPEEKRNPLNSSYTNSAFSEHIGCSILKTMGFTVQDTLLGEITMISSKGIERTYPVVACKNFIPDGKSLVEFKTIENAVLTSKPPKTPRLTDIYEIMQHDNPYFSKEFGEKAIESYWDLFIADGLLGNFDRHANNWGYLIDNVTKEIELAPVYDCGSSLYPQLSDDKLLDIINNQSEIQKRIDTFPKAALQDENKEKVSYKDYISSFQNQDCTDALIRVFPKIDIDKIHDVIDNCGEISDIRKLFYKTMVDARYEQIILEPYRDISQKLKEIRFSELSNLTQTEKSLVKSITFSDNDMLNLSENSLEGCSQLEKAFVSEDLFVFIGENFGNEFFSGTMINSPFTLPEEKILEESIINPNRDELAELSDIDGFDPADDY</sequence>
<evidence type="ECO:0000313" key="4">
    <source>
        <dbReference type="EMBL" id="MST74090.1"/>
    </source>
</evidence>
<evidence type="ECO:0000313" key="5">
    <source>
        <dbReference type="Proteomes" id="UP000474024"/>
    </source>
</evidence>
<dbReference type="Gene3D" id="3.30.200.120">
    <property type="match status" value="1"/>
</dbReference>
<accession>A0A6L5YNX1</accession>
<dbReference type="Pfam" id="PF07804">
    <property type="entry name" value="HipA_C"/>
    <property type="match status" value="1"/>
</dbReference>
<protein>
    <recommendedName>
        <fullName evidence="3">HipA-like C-terminal domain-containing protein</fullName>
    </recommendedName>
</protein>
<keyword evidence="1" id="KW-0808">Transferase</keyword>
<name>A0A6L5YNX1_9FIRM</name>
<proteinExistence type="predicted"/>
<gene>
    <name evidence="4" type="ORF">FYJ75_03435</name>
</gene>
<keyword evidence="2" id="KW-0418">Kinase</keyword>
<dbReference type="InterPro" id="IPR012893">
    <property type="entry name" value="HipA-like_C"/>
</dbReference>
<dbReference type="Proteomes" id="UP000474024">
    <property type="component" value="Unassembled WGS sequence"/>
</dbReference>
<evidence type="ECO:0000259" key="3">
    <source>
        <dbReference type="Pfam" id="PF07804"/>
    </source>
</evidence>
<dbReference type="GO" id="GO:0016301">
    <property type="term" value="F:kinase activity"/>
    <property type="evidence" value="ECO:0007669"/>
    <property type="project" value="UniProtKB-KW"/>
</dbReference>
<feature type="domain" description="HipA-like C-terminal" evidence="3">
    <location>
        <begin position="20"/>
        <end position="214"/>
    </location>
</feature>
<evidence type="ECO:0000256" key="1">
    <source>
        <dbReference type="ARBA" id="ARBA00022679"/>
    </source>
</evidence>
<evidence type="ECO:0000256" key="2">
    <source>
        <dbReference type="ARBA" id="ARBA00022777"/>
    </source>
</evidence>
<reference evidence="4 5" key="1">
    <citation type="submission" date="2019-08" db="EMBL/GenBank/DDBJ databases">
        <title>In-depth cultivation of the pig gut microbiome towards novel bacterial diversity and tailored functional studies.</title>
        <authorList>
            <person name="Wylensek D."/>
            <person name="Hitch T.C.A."/>
            <person name="Clavel T."/>
        </authorList>
    </citation>
    <scope>NUCLEOTIDE SEQUENCE [LARGE SCALE GENOMIC DNA]</scope>
    <source>
        <strain evidence="4 5">MUC/MUC-530-WT-4D</strain>
    </source>
</reference>
<dbReference type="CDD" id="cd17792">
    <property type="entry name" value="CtkA"/>
    <property type="match status" value="1"/>
</dbReference>
<organism evidence="4 5">
    <name type="scientific">Roseburia porci</name>
    <dbReference type="NCBI Taxonomy" id="2605790"/>
    <lineage>
        <taxon>Bacteria</taxon>
        <taxon>Bacillati</taxon>
        <taxon>Bacillota</taxon>
        <taxon>Clostridia</taxon>
        <taxon>Lachnospirales</taxon>
        <taxon>Lachnospiraceae</taxon>
        <taxon>Roseburia</taxon>
    </lineage>
</organism>
<dbReference type="EMBL" id="VUNI01000003">
    <property type="protein sequence ID" value="MST74090.1"/>
    <property type="molecule type" value="Genomic_DNA"/>
</dbReference>
<dbReference type="Gene3D" id="1.10.1070.20">
    <property type="match status" value="1"/>
</dbReference>
<keyword evidence="5" id="KW-1185">Reference proteome</keyword>
<dbReference type="AlphaFoldDB" id="A0A6L5YNX1"/>
<comment type="caution">
    <text evidence="4">The sequence shown here is derived from an EMBL/GenBank/DDBJ whole genome shotgun (WGS) entry which is preliminary data.</text>
</comment>